<dbReference type="GO" id="GO:0005829">
    <property type="term" value="C:cytosol"/>
    <property type="evidence" value="ECO:0007669"/>
    <property type="project" value="TreeGrafter"/>
</dbReference>
<accession>A0A815CXU2</accession>
<dbReference type="SUPFAM" id="SSF54001">
    <property type="entry name" value="Cysteine proteinases"/>
    <property type="match status" value="1"/>
</dbReference>
<dbReference type="OrthoDB" id="289038at2759"/>
<dbReference type="GO" id="GO:0005634">
    <property type="term" value="C:nucleus"/>
    <property type="evidence" value="ECO:0007669"/>
    <property type="project" value="TreeGrafter"/>
</dbReference>
<evidence type="ECO:0000313" key="3">
    <source>
        <dbReference type="Proteomes" id="UP000663852"/>
    </source>
</evidence>
<protein>
    <recommendedName>
        <fullName evidence="1">USP domain-containing protein</fullName>
    </recommendedName>
</protein>
<proteinExistence type="predicted"/>
<dbReference type="InterPro" id="IPR018200">
    <property type="entry name" value="USP_CS"/>
</dbReference>
<gene>
    <name evidence="2" type="ORF">EDS130_LOCUS30036</name>
</gene>
<dbReference type="PROSITE" id="PS50235">
    <property type="entry name" value="USP_3"/>
    <property type="match status" value="1"/>
</dbReference>
<comment type="caution">
    <text evidence="2">The sequence shown here is derived from an EMBL/GenBank/DDBJ whole genome shotgun (WGS) entry which is preliminary data.</text>
</comment>
<dbReference type="Proteomes" id="UP000663852">
    <property type="component" value="Unassembled WGS sequence"/>
</dbReference>
<dbReference type="GO" id="GO:0016579">
    <property type="term" value="P:protein deubiquitination"/>
    <property type="evidence" value="ECO:0007669"/>
    <property type="project" value="InterPro"/>
</dbReference>
<dbReference type="Pfam" id="PF00443">
    <property type="entry name" value="UCH"/>
    <property type="match status" value="1"/>
</dbReference>
<name>A0A815CXU2_ADIRI</name>
<feature type="domain" description="USP" evidence="1">
    <location>
        <begin position="1"/>
        <end position="267"/>
    </location>
</feature>
<dbReference type="InterPro" id="IPR050164">
    <property type="entry name" value="Peptidase_C19"/>
</dbReference>
<dbReference type="EMBL" id="CAJNOJ010000207">
    <property type="protein sequence ID" value="CAF1290106.1"/>
    <property type="molecule type" value="Genomic_DNA"/>
</dbReference>
<dbReference type="GO" id="GO:0004843">
    <property type="term" value="F:cysteine-type deubiquitinase activity"/>
    <property type="evidence" value="ECO:0007669"/>
    <property type="project" value="InterPro"/>
</dbReference>
<dbReference type="PANTHER" id="PTHR24006">
    <property type="entry name" value="UBIQUITIN CARBOXYL-TERMINAL HYDROLASE"/>
    <property type="match status" value="1"/>
</dbReference>
<dbReference type="Gene3D" id="3.90.70.10">
    <property type="entry name" value="Cysteine proteinases"/>
    <property type="match status" value="1"/>
</dbReference>
<evidence type="ECO:0000313" key="2">
    <source>
        <dbReference type="EMBL" id="CAF1290106.1"/>
    </source>
</evidence>
<sequence>MKDQSVVFVEKIVDPTTNNFQFCLATERCCEICGMSTIKTEIHTALLIHVTDEVSKTTKTNSLTDLLTNYFASESMDGCYCDQCQSNQRKSIKYSLERLPRIFIFYLKRWHITKNSYGELQSVSKEDHPIDCSLEIDVYPFCSAKTSQPPMLNYIEELPNLKDLFKQRDEILNTVEAKRARLEDIDSEKTNIDEMENQIATHADYRLFAVINHHGGSSDVGHYTSTVYDAKGDTWWTYDDTSVTSCTQQRVLKDLAPDAYGVMYMHKDILKLFQPMASK</sequence>
<dbReference type="AlphaFoldDB" id="A0A815CXU2"/>
<evidence type="ECO:0000259" key="1">
    <source>
        <dbReference type="PROSITE" id="PS50235"/>
    </source>
</evidence>
<organism evidence="2 3">
    <name type="scientific">Adineta ricciae</name>
    <name type="common">Rotifer</name>
    <dbReference type="NCBI Taxonomy" id="249248"/>
    <lineage>
        <taxon>Eukaryota</taxon>
        <taxon>Metazoa</taxon>
        <taxon>Spiralia</taxon>
        <taxon>Gnathifera</taxon>
        <taxon>Rotifera</taxon>
        <taxon>Eurotatoria</taxon>
        <taxon>Bdelloidea</taxon>
        <taxon>Adinetida</taxon>
        <taxon>Adinetidae</taxon>
        <taxon>Adineta</taxon>
    </lineage>
</organism>
<dbReference type="GO" id="GO:0000082">
    <property type="term" value="P:G1/S transition of mitotic cell cycle"/>
    <property type="evidence" value="ECO:0007669"/>
    <property type="project" value="TreeGrafter"/>
</dbReference>
<dbReference type="CDD" id="cd02257">
    <property type="entry name" value="Peptidase_C19"/>
    <property type="match status" value="1"/>
</dbReference>
<reference evidence="2" key="1">
    <citation type="submission" date="2021-02" db="EMBL/GenBank/DDBJ databases">
        <authorList>
            <person name="Nowell W R."/>
        </authorList>
    </citation>
    <scope>NUCLEOTIDE SEQUENCE</scope>
</reference>
<dbReference type="PROSITE" id="PS00973">
    <property type="entry name" value="USP_2"/>
    <property type="match status" value="1"/>
</dbReference>
<dbReference type="InterPro" id="IPR001394">
    <property type="entry name" value="Peptidase_C19_UCH"/>
</dbReference>
<dbReference type="PANTHER" id="PTHR24006:SF915">
    <property type="entry name" value="UBIQUITIN CARBOXYL-TERMINAL HYDROLASE-RELATED"/>
    <property type="match status" value="1"/>
</dbReference>
<dbReference type="InterPro" id="IPR028889">
    <property type="entry name" value="USP"/>
</dbReference>
<dbReference type="InterPro" id="IPR038765">
    <property type="entry name" value="Papain-like_cys_pep_sf"/>
</dbReference>